<evidence type="ECO:0000256" key="7">
    <source>
        <dbReference type="ARBA" id="ARBA00022989"/>
    </source>
</evidence>
<comment type="caution">
    <text evidence="15">The sequence shown here is derived from an EMBL/GenBank/DDBJ whole genome shotgun (WGS) entry which is preliminary data.</text>
</comment>
<keyword evidence="4" id="KW-0444">Lipid biosynthesis</keyword>
<keyword evidence="8" id="KW-0443">Lipid metabolism</keyword>
<evidence type="ECO:0000256" key="9">
    <source>
        <dbReference type="ARBA" id="ARBA00023136"/>
    </source>
</evidence>
<evidence type="ECO:0000259" key="14">
    <source>
        <dbReference type="SMART" id="SM00563"/>
    </source>
</evidence>
<evidence type="ECO:0000256" key="8">
    <source>
        <dbReference type="ARBA" id="ARBA00023098"/>
    </source>
</evidence>
<feature type="transmembrane region" description="Helical" evidence="13">
    <location>
        <begin position="96"/>
        <end position="117"/>
    </location>
</feature>
<dbReference type="PANTHER" id="PTHR23063">
    <property type="entry name" value="PHOSPHOLIPID ACYLTRANSFERASE"/>
    <property type="match status" value="1"/>
</dbReference>
<evidence type="ECO:0000256" key="12">
    <source>
        <dbReference type="ARBA" id="ARBA00023315"/>
    </source>
</evidence>
<sequence>MVEGDETAHIPLNGGFKTKYDSNDIDEIYSPFVRRDYPITNYEKCKLIFNAIFLLPLRVFIIGILCFIFWVVSNVVFIGMDSEKRSFDHLRGMKKWLYLSAGYFCRVGLFSSGFLSIQRWHVTKEQMDKIRRTDLKINVENIIHDSSAPCTIVCNHISMLDVIVLLSEFNITSFVAHERLKDTVFFGKWMKQINCLFVSEDNKKELADLIKNRQMLHDFKSTRMVIFPEGTTTNGSYHILFNRGAFSAGMPVQPCMLRYPWNHFCPSWETIPVHTYFLRLLTQFYIPLHVIHFPIYYPSLHEQNDPTVFAANVRHVMTKCTNRMFTKQMKSGYKSGLEIIKVGNQTRKDKLSLHDRIINGEFEWTKNKNF</sequence>
<dbReference type="GO" id="GO:0016020">
    <property type="term" value="C:membrane"/>
    <property type="evidence" value="ECO:0007669"/>
    <property type="project" value="UniProtKB-SubCell"/>
</dbReference>
<keyword evidence="5" id="KW-0808">Transferase</keyword>
<keyword evidence="6 13" id="KW-0812">Transmembrane</keyword>
<accession>A0AAW2ZK48</accession>
<name>A0AAW2ZK48_9EUKA</name>
<dbReference type="Pfam" id="PF01553">
    <property type="entry name" value="Acyltransferase"/>
    <property type="match status" value="1"/>
</dbReference>
<evidence type="ECO:0000256" key="5">
    <source>
        <dbReference type="ARBA" id="ARBA00022679"/>
    </source>
</evidence>
<dbReference type="AlphaFoldDB" id="A0AAW2ZK48"/>
<evidence type="ECO:0000256" key="2">
    <source>
        <dbReference type="ARBA" id="ARBA00005189"/>
    </source>
</evidence>
<comment type="similarity">
    <text evidence="3">Belongs to the 1-acyl-sn-glycerol-3-phosphate acyltransferase family.</text>
</comment>
<dbReference type="PROSITE" id="PS00289">
    <property type="entry name" value="PTX_1"/>
    <property type="match status" value="1"/>
</dbReference>
<keyword evidence="7 13" id="KW-1133">Transmembrane helix</keyword>
<gene>
    <name evidence="15" type="ORF">AKO1_003924</name>
</gene>
<evidence type="ECO:0000256" key="1">
    <source>
        <dbReference type="ARBA" id="ARBA00004370"/>
    </source>
</evidence>
<dbReference type="EMBL" id="JAOPGA020001602">
    <property type="protein sequence ID" value="KAL0489763.1"/>
    <property type="molecule type" value="Genomic_DNA"/>
</dbReference>
<keyword evidence="9 13" id="KW-0472">Membrane</keyword>
<comment type="subcellular location">
    <subcellularLocation>
        <location evidence="1">Membrane</location>
    </subcellularLocation>
</comment>
<comment type="pathway">
    <text evidence="2">Lipid metabolism.</text>
</comment>
<keyword evidence="12 15" id="KW-0012">Acyltransferase</keyword>
<dbReference type="PANTHER" id="PTHR23063:SF52">
    <property type="entry name" value="LYSOPHOSPHATIDYLCHOLINE ACYLTRANSFERASE"/>
    <property type="match status" value="1"/>
</dbReference>
<feature type="domain" description="Phospholipid/glycerol acyltransferase" evidence="14">
    <location>
        <begin position="150"/>
        <end position="260"/>
    </location>
</feature>
<reference evidence="15 16" key="1">
    <citation type="submission" date="2024-03" db="EMBL/GenBank/DDBJ databases">
        <title>The Acrasis kona genome and developmental transcriptomes reveal deep origins of eukaryotic multicellular pathways.</title>
        <authorList>
            <person name="Sheikh S."/>
            <person name="Fu C.-J."/>
            <person name="Brown M.W."/>
            <person name="Baldauf S.L."/>
        </authorList>
    </citation>
    <scope>NUCLEOTIDE SEQUENCE [LARGE SCALE GENOMIC DNA]</scope>
    <source>
        <strain evidence="15 16">ATCC MYA-3509</strain>
    </source>
</reference>
<keyword evidence="10" id="KW-0594">Phospholipid biosynthesis</keyword>
<dbReference type="InterPro" id="IPR045252">
    <property type="entry name" value="LPCAT1-like"/>
</dbReference>
<evidence type="ECO:0000313" key="16">
    <source>
        <dbReference type="Proteomes" id="UP001431209"/>
    </source>
</evidence>
<evidence type="ECO:0000256" key="4">
    <source>
        <dbReference type="ARBA" id="ARBA00022516"/>
    </source>
</evidence>
<evidence type="ECO:0000256" key="3">
    <source>
        <dbReference type="ARBA" id="ARBA00008655"/>
    </source>
</evidence>
<keyword evidence="11" id="KW-1208">Phospholipid metabolism</keyword>
<dbReference type="InterPro" id="IPR030476">
    <property type="entry name" value="Pentaxin_CS"/>
</dbReference>
<dbReference type="GO" id="GO:0008374">
    <property type="term" value="F:O-acyltransferase activity"/>
    <property type="evidence" value="ECO:0007669"/>
    <property type="project" value="InterPro"/>
</dbReference>
<dbReference type="GO" id="GO:0008654">
    <property type="term" value="P:phospholipid biosynthetic process"/>
    <property type="evidence" value="ECO:0007669"/>
    <property type="project" value="UniProtKB-KW"/>
</dbReference>
<evidence type="ECO:0000256" key="11">
    <source>
        <dbReference type="ARBA" id="ARBA00023264"/>
    </source>
</evidence>
<proteinExistence type="inferred from homology"/>
<keyword evidence="16" id="KW-1185">Reference proteome</keyword>
<evidence type="ECO:0000256" key="6">
    <source>
        <dbReference type="ARBA" id="ARBA00022692"/>
    </source>
</evidence>
<evidence type="ECO:0000256" key="13">
    <source>
        <dbReference type="SAM" id="Phobius"/>
    </source>
</evidence>
<dbReference type="CDD" id="cd07991">
    <property type="entry name" value="LPLAT_LPCAT1-like"/>
    <property type="match status" value="1"/>
</dbReference>
<protein>
    <submittedName>
        <fullName evidence="15">Lysophosphatidylcholine acyltransferase LPEAT</fullName>
    </submittedName>
</protein>
<dbReference type="SMART" id="SM00563">
    <property type="entry name" value="PlsC"/>
    <property type="match status" value="1"/>
</dbReference>
<feature type="transmembrane region" description="Helical" evidence="13">
    <location>
        <begin position="47"/>
        <end position="76"/>
    </location>
</feature>
<organism evidence="15 16">
    <name type="scientific">Acrasis kona</name>
    <dbReference type="NCBI Taxonomy" id="1008807"/>
    <lineage>
        <taxon>Eukaryota</taxon>
        <taxon>Discoba</taxon>
        <taxon>Heterolobosea</taxon>
        <taxon>Tetramitia</taxon>
        <taxon>Eutetramitia</taxon>
        <taxon>Acrasidae</taxon>
        <taxon>Acrasis</taxon>
    </lineage>
</organism>
<dbReference type="SUPFAM" id="SSF69593">
    <property type="entry name" value="Glycerol-3-phosphate (1)-acyltransferase"/>
    <property type="match status" value="1"/>
</dbReference>
<evidence type="ECO:0000256" key="10">
    <source>
        <dbReference type="ARBA" id="ARBA00023209"/>
    </source>
</evidence>
<dbReference type="InterPro" id="IPR002123">
    <property type="entry name" value="Plipid/glycerol_acylTrfase"/>
</dbReference>
<dbReference type="Proteomes" id="UP001431209">
    <property type="component" value="Unassembled WGS sequence"/>
</dbReference>
<evidence type="ECO:0000313" key="15">
    <source>
        <dbReference type="EMBL" id="KAL0489763.1"/>
    </source>
</evidence>